<protein>
    <submittedName>
        <fullName evidence="1">Uncharacterized protein</fullName>
    </submittedName>
</protein>
<dbReference type="AlphaFoldDB" id="A0A9Q5EZA7"/>
<evidence type="ECO:0000313" key="2">
    <source>
        <dbReference type="Proteomes" id="UP000603463"/>
    </source>
</evidence>
<accession>A0A9Q5EZA7</accession>
<organism evidence="1 2">
    <name type="scientific">Rhodococcus hoagii</name>
    <name type="common">Corynebacterium equii</name>
    <dbReference type="NCBI Taxonomy" id="43767"/>
    <lineage>
        <taxon>Bacteria</taxon>
        <taxon>Bacillati</taxon>
        <taxon>Actinomycetota</taxon>
        <taxon>Actinomycetes</taxon>
        <taxon>Mycobacteriales</taxon>
        <taxon>Nocardiaceae</taxon>
        <taxon>Prescottella</taxon>
    </lineage>
</organism>
<evidence type="ECO:0000313" key="1">
    <source>
        <dbReference type="EMBL" id="NKT77343.1"/>
    </source>
</evidence>
<gene>
    <name evidence="1" type="ORF">GS882_03835</name>
</gene>
<proteinExistence type="predicted"/>
<dbReference type="Proteomes" id="UP000603463">
    <property type="component" value="Unassembled WGS sequence"/>
</dbReference>
<name>A0A9Q5EZA7_RHOHA</name>
<comment type="caution">
    <text evidence="1">The sequence shown here is derived from an EMBL/GenBank/DDBJ whole genome shotgun (WGS) entry which is preliminary data.</text>
</comment>
<sequence>MPELHTPDDYCCEQLCSRCGIGAETGRRYVDCANPAWTHEESCAQYIYGDLCTDCLLAVLEEADEETR</sequence>
<dbReference type="EMBL" id="WVBC01000002">
    <property type="protein sequence ID" value="NKT77343.1"/>
    <property type="molecule type" value="Genomic_DNA"/>
</dbReference>
<reference evidence="1" key="1">
    <citation type="journal article" date="2020" name="Environ. Microbiol.">
        <title>The novel and transferable erm(51) gene confers Macrolides, Lincosamides, and Streptogramins B (MLSB) resistance to clonal Rhodococcus equi in the environment.</title>
        <authorList>
            <person name="Huber L."/>
            <person name="Giguere S."/>
            <person name="Slovis N.M."/>
            <person name="Alvarez-Narvaez S."/>
            <person name="Hart K.A."/>
            <person name="Greiter M."/>
            <person name="Morris E.R.A."/>
            <person name="Cohen N.D."/>
        </authorList>
    </citation>
    <scope>NUCLEOTIDE SEQUENCE</scope>
    <source>
        <strain evidence="1">Lh_116_1</strain>
    </source>
</reference>